<dbReference type="InterPro" id="IPR031127">
    <property type="entry name" value="E3_UB_ligase_RBR"/>
</dbReference>
<dbReference type="SUPFAM" id="SSF57850">
    <property type="entry name" value="RING/U-box"/>
    <property type="match status" value="3"/>
</dbReference>
<dbReference type="eggNOG" id="KOG1815">
    <property type="taxonomic scope" value="Eukaryota"/>
</dbReference>
<protein>
    <recommendedName>
        <fullName evidence="6">RBR-type E3 ubiquitin transferase</fullName>
        <ecNumber evidence="6">2.3.2.31</ecNumber>
    </recommendedName>
</protein>
<dbReference type="Gene3D" id="1.20.120.1750">
    <property type="match status" value="1"/>
</dbReference>
<dbReference type="CDD" id="cd20346">
    <property type="entry name" value="BRcat_RBR_ANKIB1"/>
    <property type="match status" value="1"/>
</dbReference>
<reference evidence="15" key="2">
    <citation type="submission" date="2013-04" db="UniProtKB">
        <authorList>
            <consortium name="EnsemblPlants"/>
        </authorList>
    </citation>
    <scope>IDENTIFICATION</scope>
</reference>
<feature type="domain" description="RING-type" evidence="14">
    <location>
        <begin position="258"/>
        <end position="470"/>
    </location>
</feature>
<sequence>MSQDGLNLTVVFNTSQNKLTSKFLISSQNKSTSPVLLALTGNTFTKNIQIVQSNSLHFQKQAKPHELPPLFGVSSPAAELCPNRRPPISTADRPRPSGMCSDKDELLDAAAADDDDAEYYYCSDGEWGAAAAAAGATRAATSSFPGATSDFDVDRFWEQKPCEPCRDCFEGFERTGAMQCDGAMRYVVLTEKDIHERQEEMISRVSAIFSVPRESACVLLCCYKWSISKLSDDWFADEENVRHSVGLPTNVVCVPDCPKLTCGICFEGYAANAMSCAGCPHFYCHECWEGYISAAINDGPGCLVLQCPEPSCDAIVLEDMINSLTKNEDKVKYARFVLWSYIEGNKKIKWCPAPDCTYAVEFLGDRNYDISCKCKFSFCWNCGEDAHRPVSCDTVSKWILKNSAESENMNWILANSKPCPKCKRPIEKNQGCMHMTCSPPCKFEFCWLCLGEWSGHGQSTGGFYTCNRYKSAKKEGLYDEAEARGERAKNSPERYMHYYERWASNQTSRQKAQADLQKVENGDLSKLSYVLGIPETQLKFIPEAWSQIIECRRVLKWTYAYGYYLHNKAKSDFFVYLQGEAESELERLHNCAENEMRAFLPKKGKKENNENESSRSLQDFIEFRVKLCGLTSVTRNYFENLVQALEAGLEDVEATGQPASVSTSSSAKPPAKGKLGQNKVARTSSEDPDGR</sequence>
<feature type="region of interest" description="Disordered" evidence="13">
    <location>
        <begin position="653"/>
        <end position="691"/>
    </location>
</feature>
<name>J3MZ59_ORYBR</name>
<dbReference type="EC" id="2.3.2.31" evidence="6"/>
<comment type="pathway">
    <text evidence="4">Protein modification; protein ubiquitination.</text>
</comment>
<evidence type="ECO:0000256" key="7">
    <source>
        <dbReference type="ARBA" id="ARBA00022679"/>
    </source>
</evidence>
<dbReference type="GO" id="GO:0016567">
    <property type="term" value="P:protein ubiquitination"/>
    <property type="evidence" value="ECO:0007669"/>
    <property type="project" value="InterPro"/>
</dbReference>
<keyword evidence="8" id="KW-0479">Metal-binding</keyword>
<evidence type="ECO:0000256" key="5">
    <source>
        <dbReference type="ARBA" id="ARBA00005884"/>
    </source>
</evidence>
<keyword evidence="11" id="KW-0833">Ubl conjugation pathway</keyword>
<dbReference type="InterPro" id="IPR044066">
    <property type="entry name" value="TRIAD_supradom"/>
</dbReference>
<evidence type="ECO:0000256" key="11">
    <source>
        <dbReference type="ARBA" id="ARBA00022786"/>
    </source>
</evidence>
<evidence type="ECO:0000256" key="1">
    <source>
        <dbReference type="ARBA" id="ARBA00001798"/>
    </source>
</evidence>
<evidence type="ECO:0000259" key="14">
    <source>
        <dbReference type="PROSITE" id="PS51873"/>
    </source>
</evidence>
<dbReference type="PANTHER" id="PTHR11685">
    <property type="entry name" value="RBR FAMILY RING FINGER AND IBR DOMAIN-CONTAINING"/>
    <property type="match status" value="1"/>
</dbReference>
<evidence type="ECO:0000256" key="12">
    <source>
        <dbReference type="ARBA" id="ARBA00022833"/>
    </source>
</evidence>
<dbReference type="EnsemblPlants" id="OB09G22880.1">
    <property type="protein sequence ID" value="OB09G22880.1"/>
    <property type="gene ID" value="OB09G22880"/>
</dbReference>
<evidence type="ECO:0000313" key="15">
    <source>
        <dbReference type="EnsemblPlants" id="OB09G22880.1"/>
    </source>
</evidence>
<dbReference type="CDD" id="cd22583">
    <property type="entry name" value="Rcat_RBR_ARI7-like"/>
    <property type="match status" value="1"/>
</dbReference>
<dbReference type="FunFam" id="3.30.40.10:FF:000019">
    <property type="entry name" value="RBR-type E3 ubiquitin transferase"/>
    <property type="match status" value="1"/>
</dbReference>
<keyword evidence="12" id="KW-0862">Zinc</keyword>
<evidence type="ECO:0000256" key="3">
    <source>
        <dbReference type="ARBA" id="ARBA00003976"/>
    </source>
</evidence>
<keyword evidence="16" id="KW-1185">Reference proteome</keyword>
<evidence type="ECO:0000256" key="6">
    <source>
        <dbReference type="ARBA" id="ARBA00012251"/>
    </source>
</evidence>
<dbReference type="Pfam" id="PF01485">
    <property type="entry name" value="IBR"/>
    <property type="match status" value="1"/>
</dbReference>
<dbReference type="AlphaFoldDB" id="J3MZ59"/>
<dbReference type="Proteomes" id="UP000006038">
    <property type="component" value="Chromosome 9"/>
</dbReference>
<comment type="similarity">
    <text evidence="5">Belongs to the RBR family. Ariadne subfamily.</text>
</comment>
<evidence type="ECO:0000256" key="13">
    <source>
        <dbReference type="SAM" id="MobiDB-lite"/>
    </source>
</evidence>
<dbReference type="GO" id="GO:0008270">
    <property type="term" value="F:zinc ion binding"/>
    <property type="evidence" value="ECO:0007669"/>
    <property type="project" value="UniProtKB-KW"/>
</dbReference>
<dbReference type="FunFam" id="1.20.120.1750:FF:000005">
    <property type="entry name" value="RBR-type E3 ubiquitin transferase"/>
    <property type="match status" value="1"/>
</dbReference>
<dbReference type="InterPro" id="IPR013083">
    <property type="entry name" value="Znf_RING/FYVE/PHD"/>
</dbReference>
<dbReference type="InterPro" id="IPR048962">
    <property type="entry name" value="ARIH1-like_UBL"/>
</dbReference>
<evidence type="ECO:0000256" key="8">
    <source>
        <dbReference type="ARBA" id="ARBA00022723"/>
    </source>
</evidence>
<evidence type="ECO:0000256" key="4">
    <source>
        <dbReference type="ARBA" id="ARBA00004906"/>
    </source>
</evidence>
<feature type="compositionally biased region" description="Polar residues" evidence="13">
    <location>
        <begin position="657"/>
        <end position="667"/>
    </location>
</feature>
<comment type="function">
    <text evidence="3">Might act as an E3 ubiquitin-protein ligase, or as part of E3 complex, which accepts ubiquitin from specific E2 ubiquitin-conjugating enzymes and then transfers it to substrates.</text>
</comment>
<keyword evidence="10" id="KW-0863">Zinc-finger</keyword>
<keyword evidence="9" id="KW-0677">Repeat</keyword>
<dbReference type="Gene3D" id="3.30.40.10">
    <property type="entry name" value="Zinc/RING finger domain, C3HC4 (zinc finger)"/>
    <property type="match status" value="1"/>
</dbReference>
<dbReference type="HOGENOM" id="CLU_009823_3_1_1"/>
<organism evidence="15">
    <name type="scientific">Oryza brachyantha</name>
    <name type="common">malo sina</name>
    <dbReference type="NCBI Taxonomy" id="4533"/>
    <lineage>
        <taxon>Eukaryota</taxon>
        <taxon>Viridiplantae</taxon>
        <taxon>Streptophyta</taxon>
        <taxon>Embryophyta</taxon>
        <taxon>Tracheophyta</taxon>
        <taxon>Spermatophyta</taxon>
        <taxon>Magnoliopsida</taxon>
        <taxon>Liliopsida</taxon>
        <taxon>Poales</taxon>
        <taxon>Poaceae</taxon>
        <taxon>BOP clade</taxon>
        <taxon>Oryzoideae</taxon>
        <taxon>Oryzeae</taxon>
        <taxon>Oryzinae</taxon>
        <taxon>Oryza</taxon>
    </lineage>
</organism>
<dbReference type="Pfam" id="PF22191">
    <property type="entry name" value="IBR_1"/>
    <property type="match status" value="1"/>
</dbReference>
<accession>J3MZ59</accession>
<comment type="cofactor">
    <cofactor evidence="2">
        <name>Zn(2+)</name>
        <dbReference type="ChEBI" id="CHEBI:29105"/>
    </cofactor>
</comment>
<evidence type="ECO:0000256" key="10">
    <source>
        <dbReference type="ARBA" id="ARBA00022771"/>
    </source>
</evidence>
<evidence type="ECO:0000256" key="9">
    <source>
        <dbReference type="ARBA" id="ARBA00022737"/>
    </source>
</evidence>
<dbReference type="OMA" id="NCAENEM"/>
<dbReference type="PROSITE" id="PS51873">
    <property type="entry name" value="TRIAD"/>
    <property type="match status" value="1"/>
</dbReference>
<dbReference type="STRING" id="4533.J3MZ59"/>
<dbReference type="Gramene" id="OB09G22880.1">
    <property type="protein sequence ID" value="OB09G22880.1"/>
    <property type="gene ID" value="OB09G22880"/>
</dbReference>
<evidence type="ECO:0000256" key="2">
    <source>
        <dbReference type="ARBA" id="ARBA00001947"/>
    </source>
</evidence>
<comment type="catalytic activity">
    <reaction evidence="1">
        <text>[E2 ubiquitin-conjugating enzyme]-S-ubiquitinyl-L-cysteine + [acceptor protein]-L-lysine = [E2 ubiquitin-conjugating enzyme]-L-cysteine + [acceptor protein]-N(6)-ubiquitinyl-L-lysine.</text>
        <dbReference type="EC" id="2.3.2.31"/>
    </reaction>
</comment>
<dbReference type="GO" id="GO:0061630">
    <property type="term" value="F:ubiquitin protein ligase activity"/>
    <property type="evidence" value="ECO:0007669"/>
    <property type="project" value="UniProtKB-EC"/>
</dbReference>
<dbReference type="SMART" id="SM00647">
    <property type="entry name" value="IBR"/>
    <property type="match status" value="2"/>
</dbReference>
<dbReference type="InterPro" id="IPR002867">
    <property type="entry name" value="IBR_dom"/>
</dbReference>
<evidence type="ECO:0000313" key="16">
    <source>
        <dbReference type="Proteomes" id="UP000006038"/>
    </source>
</evidence>
<reference evidence="15" key="1">
    <citation type="journal article" date="2013" name="Nat. Commun.">
        <title>Whole-genome sequencing of Oryza brachyantha reveals mechanisms underlying Oryza genome evolution.</title>
        <authorList>
            <person name="Chen J."/>
            <person name="Huang Q."/>
            <person name="Gao D."/>
            <person name="Wang J."/>
            <person name="Lang Y."/>
            <person name="Liu T."/>
            <person name="Li B."/>
            <person name="Bai Z."/>
            <person name="Luis Goicoechea J."/>
            <person name="Liang C."/>
            <person name="Chen C."/>
            <person name="Zhang W."/>
            <person name="Sun S."/>
            <person name="Liao Y."/>
            <person name="Zhang X."/>
            <person name="Yang L."/>
            <person name="Song C."/>
            <person name="Wang M."/>
            <person name="Shi J."/>
            <person name="Liu G."/>
            <person name="Liu J."/>
            <person name="Zhou H."/>
            <person name="Zhou W."/>
            <person name="Yu Q."/>
            <person name="An N."/>
            <person name="Chen Y."/>
            <person name="Cai Q."/>
            <person name="Wang B."/>
            <person name="Liu B."/>
            <person name="Min J."/>
            <person name="Huang Y."/>
            <person name="Wu H."/>
            <person name="Li Z."/>
            <person name="Zhang Y."/>
            <person name="Yin Y."/>
            <person name="Song W."/>
            <person name="Jiang J."/>
            <person name="Jackson S.A."/>
            <person name="Wing R.A."/>
            <person name="Wang J."/>
            <person name="Chen M."/>
        </authorList>
    </citation>
    <scope>NUCLEOTIDE SEQUENCE [LARGE SCALE GENOMIC DNA]</scope>
    <source>
        <strain evidence="15">cv. IRGC 101232</strain>
    </source>
</reference>
<keyword evidence="7" id="KW-0808">Transferase</keyword>
<dbReference type="Pfam" id="PF21235">
    <property type="entry name" value="UBA_ARI1"/>
    <property type="match status" value="1"/>
</dbReference>
<proteinExistence type="inferred from homology"/>